<comment type="subcellular location">
    <subcellularLocation>
        <location evidence="9">Cell inner membrane</location>
        <topology evidence="9">Single-pass type II membrane protein</topology>
    </subcellularLocation>
    <subcellularLocation>
        <location evidence="1">Membrane</location>
    </subcellularLocation>
    <text evidence="9">Localizes to the division septum.</text>
</comment>
<dbReference type="HAMAP" id="MF_00911">
    <property type="entry name" value="FtsQ_subfam"/>
    <property type="match status" value="1"/>
</dbReference>
<dbReference type="EMBL" id="QBKP01000003">
    <property type="protein sequence ID" value="PTX51813.1"/>
    <property type="molecule type" value="Genomic_DNA"/>
</dbReference>
<feature type="domain" description="POTRA" evidence="11">
    <location>
        <begin position="102"/>
        <end position="170"/>
    </location>
</feature>
<keyword evidence="6 9" id="KW-1133">Transmembrane helix</keyword>
<dbReference type="InterPro" id="IPR026579">
    <property type="entry name" value="FtsQ"/>
</dbReference>
<name>A0A2T6B6Y6_9RHOB</name>
<evidence type="ECO:0000313" key="12">
    <source>
        <dbReference type="EMBL" id="PTX51813.1"/>
    </source>
</evidence>
<feature type="region of interest" description="Disordered" evidence="10">
    <location>
        <begin position="1"/>
        <end position="22"/>
    </location>
</feature>
<evidence type="ECO:0000256" key="7">
    <source>
        <dbReference type="ARBA" id="ARBA00023136"/>
    </source>
</evidence>
<dbReference type="Proteomes" id="UP000244224">
    <property type="component" value="Unassembled WGS sequence"/>
</dbReference>
<keyword evidence="3 9" id="KW-0997">Cell inner membrane</keyword>
<evidence type="ECO:0000256" key="4">
    <source>
        <dbReference type="ARBA" id="ARBA00022618"/>
    </source>
</evidence>
<feature type="transmembrane region" description="Helical" evidence="9">
    <location>
        <begin position="57"/>
        <end position="76"/>
    </location>
</feature>
<organism evidence="12 13">
    <name type="scientific">Gemmobacter caeni</name>
    <dbReference type="NCBI Taxonomy" id="589035"/>
    <lineage>
        <taxon>Bacteria</taxon>
        <taxon>Pseudomonadati</taxon>
        <taxon>Pseudomonadota</taxon>
        <taxon>Alphaproteobacteria</taxon>
        <taxon>Rhodobacterales</taxon>
        <taxon>Paracoccaceae</taxon>
        <taxon>Gemmobacter</taxon>
    </lineage>
</organism>
<evidence type="ECO:0000256" key="1">
    <source>
        <dbReference type="ARBA" id="ARBA00004370"/>
    </source>
</evidence>
<evidence type="ECO:0000313" key="13">
    <source>
        <dbReference type="Proteomes" id="UP000244224"/>
    </source>
</evidence>
<proteinExistence type="inferred from homology"/>
<evidence type="ECO:0000256" key="8">
    <source>
        <dbReference type="ARBA" id="ARBA00023306"/>
    </source>
</evidence>
<dbReference type="PANTHER" id="PTHR35851">
    <property type="entry name" value="CELL DIVISION PROTEIN FTSQ"/>
    <property type="match status" value="1"/>
</dbReference>
<comment type="similarity">
    <text evidence="9">Belongs to the FtsQ/DivIB family. FtsQ subfamily.</text>
</comment>
<dbReference type="GO" id="GO:0090529">
    <property type="term" value="P:cell septum assembly"/>
    <property type="evidence" value="ECO:0007669"/>
    <property type="project" value="InterPro"/>
</dbReference>
<keyword evidence="4 9" id="KW-0132">Cell division</keyword>
<evidence type="ECO:0000256" key="10">
    <source>
        <dbReference type="SAM" id="MobiDB-lite"/>
    </source>
</evidence>
<evidence type="ECO:0000256" key="3">
    <source>
        <dbReference type="ARBA" id="ARBA00022519"/>
    </source>
</evidence>
<dbReference type="InterPro" id="IPR005548">
    <property type="entry name" value="Cell_div_FtsQ/DivIB_C"/>
</dbReference>
<sequence length="318" mass="34997">MRPLTADRRYPDAPRARAPQQGYVPQAAYTPAPRRDPAPTRMAYRMQRLWLTPAFRVLMRVGVPVLCVAAVGAIAFGPEARRNAIFAQVGEWRQAIENRPEFRVSVLQVTGASPSLDAAIREMLDVKLPVSRFAIDLEAAATRIRTLDAVAQAEVKVGSGGVLSVQITERKPALIWRKEAELDLLDASGRRVAQVLERADRPDLPVVTGLGADKAAAEALAIVAAAKPVLPRLRGLVRIGERRWDLVLDRDQRILLPADNPVRALERLLALDKAEDLLGRDIIAVDLRNQARPTIRLSADALRSLRRAKGLETLENAL</sequence>
<comment type="function">
    <text evidence="9">Essential cell division protein.</text>
</comment>
<dbReference type="InterPro" id="IPR034746">
    <property type="entry name" value="POTRA"/>
</dbReference>
<dbReference type="OrthoDB" id="9783091at2"/>
<reference evidence="12 13" key="1">
    <citation type="submission" date="2018-04" db="EMBL/GenBank/DDBJ databases">
        <title>Genomic Encyclopedia of Archaeal and Bacterial Type Strains, Phase II (KMG-II): from individual species to whole genera.</title>
        <authorList>
            <person name="Goeker M."/>
        </authorList>
    </citation>
    <scope>NUCLEOTIDE SEQUENCE [LARGE SCALE GENOMIC DNA]</scope>
    <source>
        <strain evidence="12 13">DSM 21823</strain>
    </source>
</reference>
<dbReference type="GO" id="GO:0005886">
    <property type="term" value="C:plasma membrane"/>
    <property type="evidence" value="ECO:0007669"/>
    <property type="project" value="UniProtKB-SubCell"/>
</dbReference>
<evidence type="ECO:0000256" key="2">
    <source>
        <dbReference type="ARBA" id="ARBA00022475"/>
    </source>
</evidence>
<dbReference type="GO" id="GO:0043093">
    <property type="term" value="P:FtsZ-dependent cytokinesis"/>
    <property type="evidence" value="ECO:0007669"/>
    <property type="project" value="UniProtKB-UniRule"/>
</dbReference>
<comment type="caution">
    <text evidence="12">The sequence shown here is derived from an EMBL/GenBank/DDBJ whole genome shotgun (WGS) entry which is preliminary data.</text>
</comment>
<accession>A0A2T6B6Y6</accession>
<dbReference type="RefSeq" id="WP_108128277.1">
    <property type="nucleotide sequence ID" value="NZ_QBKP01000003.1"/>
</dbReference>
<evidence type="ECO:0000259" key="11">
    <source>
        <dbReference type="PROSITE" id="PS51779"/>
    </source>
</evidence>
<dbReference type="AlphaFoldDB" id="A0A2T6B6Y6"/>
<evidence type="ECO:0000256" key="9">
    <source>
        <dbReference type="HAMAP-Rule" id="MF_00911"/>
    </source>
</evidence>
<dbReference type="Pfam" id="PF03799">
    <property type="entry name" value="FtsQ_DivIB_C"/>
    <property type="match status" value="1"/>
</dbReference>
<dbReference type="GO" id="GO:0032153">
    <property type="term" value="C:cell division site"/>
    <property type="evidence" value="ECO:0007669"/>
    <property type="project" value="UniProtKB-UniRule"/>
</dbReference>
<dbReference type="PANTHER" id="PTHR35851:SF1">
    <property type="entry name" value="CELL DIVISION PROTEIN FTSQ"/>
    <property type="match status" value="1"/>
</dbReference>
<keyword evidence="8 9" id="KW-0131">Cell cycle</keyword>
<feature type="compositionally biased region" description="Basic and acidic residues" evidence="10">
    <location>
        <begin position="1"/>
        <end position="15"/>
    </location>
</feature>
<evidence type="ECO:0000256" key="5">
    <source>
        <dbReference type="ARBA" id="ARBA00022692"/>
    </source>
</evidence>
<evidence type="ECO:0000256" key="6">
    <source>
        <dbReference type="ARBA" id="ARBA00022989"/>
    </source>
</evidence>
<keyword evidence="2 9" id="KW-1003">Cell membrane</keyword>
<keyword evidence="13" id="KW-1185">Reference proteome</keyword>
<protein>
    <recommendedName>
        <fullName evidence="9">Cell division protein FtsQ</fullName>
    </recommendedName>
</protein>
<dbReference type="PROSITE" id="PS51779">
    <property type="entry name" value="POTRA"/>
    <property type="match status" value="1"/>
</dbReference>
<keyword evidence="7 9" id="KW-0472">Membrane</keyword>
<gene>
    <name evidence="9" type="primary">ftsQ</name>
    <name evidence="12" type="ORF">C8N34_103318</name>
</gene>
<keyword evidence="5 9" id="KW-0812">Transmembrane</keyword>